<feature type="region of interest" description="Disordered" evidence="3">
    <location>
        <begin position="141"/>
        <end position="179"/>
    </location>
</feature>
<reference evidence="8" key="1">
    <citation type="journal article" date="2019" name="Int. J. Syst. Evol. Microbiol.">
        <title>The Global Catalogue of Microorganisms (GCM) 10K type strain sequencing project: providing services to taxonomists for standard genome sequencing and annotation.</title>
        <authorList>
            <consortium name="The Broad Institute Genomics Platform"/>
            <consortium name="The Broad Institute Genome Sequencing Center for Infectious Disease"/>
            <person name="Wu L."/>
            <person name="Ma J."/>
        </authorList>
    </citation>
    <scope>NUCLEOTIDE SEQUENCE [LARGE SCALE GENOMIC DNA]</scope>
    <source>
        <strain evidence="8">CCM 7640</strain>
    </source>
</reference>
<comment type="caution">
    <text evidence="7">The sequence shown here is derived from an EMBL/GenBank/DDBJ whole genome shotgun (WGS) entry which is preliminary data.</text>
</comment>
<proteinExistence type="predicted"/>
<dbReference type="SUPFAM" id="SSF81296">
    <property type="entry name" value="E set domains"/>
    <property type="match status" value="1"/>
</dbReference>
<keyword evidence="8" id="KW-1185">Reference proteome</keyword>
<evidence type="ECO:0000256" key="5">
    <source>
        <dbReference type="SAM" id="SignalP"/>
    </source>
</evidence>
<feature type="compositionally biased region" description="Low complexity" evidence="3">
    <location>
        <begin position="155"/>
        <end position="165"/>
    </location>
</feature>
<protein>
    <recommendedName>
        <fullName evidence="6">CopC domain-containing protein</fullName>
    </recommendedName>
</protein>
<evidence type="ECO:0000313" key="7">
    <source>
        <dbReference type="EMBL" id="GGD86412.1"/>
    </source>
</evidence>
<feature type="transmembrane region" description="Helical" evidence="4">
    <location>
        <begin position="185"/>
        <end position="207"/>
    </location>
</feature>
<dbReference type="RefSeq" id="WP_188437554.1">
    <property type="nucleotide sequence ID" value="NZ_BMCM01000006.1"/>
</dbReference>
<evidence type="ECO:0000256" key="2">
    <source>
        <dbReference type="ARBA" id="ARBA00023008"/>
    </source>
</evidence>
<sequence length="217" mass="22448">MTARKSPWFAGAIIALAALAAISGPAPAAVAHDTLQDASPAADDTVTQLDEVVLTFSGELVDFSQASFAQIQGPDGLFYESTCSTIDRNVLSTAVKLGEPGVYSVVWNAVSSDGHPISEGYEFTYAPLDEVEPALGWDLPACGNEDSRAQPGALTPDPTTDTDVTASPEASPSALPDQGEESAGIVIPIIIGAVIVGVGIVSIALIVSQIRKRRARD</sequence>
<dbReference type="InterPro" id="IPR014756">
    <property type="entry name" value="Ig_E-set"/>
</dbReference>
<dbReference type="EMBL" id="BMCM01000006">
    <property type="protein sequence ID" value="GGD86412.1"/>
    <property type="molecule type" value="Genomic_DNA"/>
</dbReference>
<feature type="chain" id="PRO_5046140563" description="CopC domain-containing protein" evidence="5">
    <location>
        <begin position="29"/>
        <end position="217"/>
    </location>
</feature>
<dbReference type="Proteomes" id="UP000629365">
    <property type="component" value="Unassembled WGS sequence"/>
</dbReference>
<name>A0ABQ1S1P5_9MICO</name>
<organism evidence="7 8">
    <name type="scientific">Microbacterium murale</name>
    <dbReference type="NCBI Taxonomy" id="1081040"/>
    <lineage>
        <taxon>Bacteria</taxon>
        <taxon>Bacillati</taxon>
        <taxon>Actinomycetota</taxon>
        <taxon>Actinomycetes</taxon>
        <taxon>Micrococcales</taxon>
        <taxon>Microbacteriaceae</taxon>
        <taxon>Microbacterium</taxon>
    </lineage>
</organism>
<keyword evidence="4" id="KW-0812">Transmembrane</keyword>
<keyword evidence="1 5" id="KW-0732">Signal</keyword>
<keyword evidence="4" id="KW-0472">Membrane</keyword>
<evidence type="ECO:0000256" key="3">
    <source>
        <dbReference type="SAM" id="MobiDB-lite"/>
    </source>
</evidence>
<feature type="domain" description="CopC" evidence="6">
    <location>
        <begin position="32"/>
        <end position="124"/>
    </location>
</feature>
<evidence type="ECO:0000313" key="8">
    <source>
        <dbReference type="Proteomes" id="UP000629365"/>
    </source>
</evidence>
<evidence type="ECO:0000256" key="4">
    <source>
        <dbReference type="SAM" id="Phobius"/>
    </source>
</evidence>
<evidence type="ECO:0000256" key="1">
    <source>
        <dbReference type="ARBA" id="ARBA00022729"/>
    </source>
</evidence>
<keyword evidence="4" id="KW-1133">Transmembrane helix</keyword>
<dbReference type="Pfam" id="PF04234">
    <property type="entry name" value="CopC"/>
    <property type="match status" value="1"/>
</dbReference>
<accession>A0ABQ1S1P5</accession>
<feature type="signal peptide" evidence="5">
    <location>
        <begin position="1"/>
        <end position="28"/>
    </location>
</feature>
<evidence type="ECO:0000259" key="6">
    <source>
        <dbReference type="Pfam" id="PF04234"/>
    </source>
</evidence>
<gene>
    <name evidence="7" type="ORF">GCM10007269_31610</name>
</gene>
<dbReference type="InterPro" id="IPR007348">
    <property type="entry name" value="CopC_dom"/>
</dbReference>
<dbReference type="InterPro" id="IPR014755">
    <property type="entry name" value="Cu-Rt/internalin_Ig-like"/>
</dbReference>
<keyword evidence="2" id="KW-0186">Copper</keyword>
<dbReference type="Gene3D" id="2.60.40.1220">
    <property type="match status" value="1"/>
</dbReference>